<dbReference type="Proteomes" id="UP000007486">
    <property type="component" value="Chromosome"/>
</dbReference>
<dbReference type="EMBL" id="CP002530">
    <property type="protein sequence ID" value="ADY37979.1"/>
    <property type="molecule type" value="Genomic_DNA"/>
</dbReference>
<accession>F0R6S4</accession>
<keyword evidence="2" id="KW-1185">Reference proteome</keyword>
<gene>
    <name evidence="1" type="ordered locus">Bacsa_3454</name>
</gene>
<dbReference type="STRING" id="667015.Bacsa_3454"/>
<proteinExistence type="predicted"/>
<name>F0R6S4_PHOSB</name>
<evidence type="ECO:0000313" key="2">
    <source>
        <dbReference type="Proteomes" id="UP000007486"/>
    </source>
</evidence>
<dbReference type="AlphaFoldDB" id="F0R6S4"/>
<sequence length="126" mass="14684">MCKIRIVIERDATIIQDNIMDIETTLGVVERPTYIEKKSSNGTYEIIFHYSGSTERYIPIQYNDILVEYGNVSGRIKRVETRRNELFETDIYNLQQIVVTENTSSLRFSSNFKEGLILADRILNIK</sequence>
<protein>
    <submittedName>
        <fullName evidence="1">Uncharacterized protein</fullName>
    </submittedName>
</protein>
<reference evidence="1 2" key="1">
    <citation type="journal article" date="2011" name="Stand. Genomic Sci.">
        <title>Complete genome sequence of Bacteroides salanitronis type strain (BL78).</title>
        <authorList>
            <person name="Gronow S."/>
            <person name="Held B."/>
            <person name="Lucas S."/>
            <person name="Lapidus A."/>
            <person name="Del Rio T.G."/>
            <person name="Nolan M."/>
            <person name="Tice H."/>
            <person name="Deshpande S."/>
            <person name="Cheng J.F."/>
            <person name="Pitluck S."/>
            <person name="Liolios K."/>
            <person name="Pagani I."/>
            <person name="Ivanova N."/>
            <person name="Mavromatis K."/>
            <person name="Pati A."/>
            <person name="Tapia R."/>
            <person name="Han C."/>
            <person name="Goodwin L."/>
            <person name="Chen A."/>
            <person name="Palaniappan K."/>
            <person name="Land M."/>
            <person name="Hauser L."/>
            <person name="Chang Y.J."/>
            <person name="Jeffries C.D."/>
            <person name="Brambilla E.M."/>
            <person name="Rohde M."/>
            <person name="Goker M."/>
            <person name="Detter J.C."/>
            <person name="Woyke T."/>
            <person name="Bristow J."/>
            <person name="Markowitz V."/>
            <person name="Hugenholtz P."/>
            <person name="Kyrpides N.C."/>
            <person name="Klenk H.P."/>
            <person name="Eisen J.A."/>
        </authorList>
    </citation>
    <scope>NUCLEOTIDE SEQUENCE [LARGE SCALE GENOMIC DNA]</scope>
    <source>
        <strain evidence="1 2">DSM 18170</strain>
    </source>
</reference>
<dbReference type="RefSeq" id="WP_013619335.1">
    <property type="nucleotide sequence ID" value="NC_015164.1"/>
</dbReference>
<evidence type="ECO:0000313" key="1">
    <source>
        <dbReference type="EMBL" id="ADY37979.1"/>
    </source>
</evidence>
<organism evidence="1 2">
    <name type="scientific">Phocaeicola salanitronis (strain DSM 18170 / JCM 13657 / CCUG 60908 / BL78)</name>
    <name type="common">Bacteroides salanitronis</name>
    <dbReference type="NCBI Taxonomy" id="667015"/>
    <lineage>
        <taxon>Bacteria</taxon>
        <taxon>Pseudomonadati</taxon>
        <taxon>Bacteroidota</taxon>
        <taxon>Bacteroidia</taxon>
        <taxon>Bacteroidales</taxon>
        <taxon>Bacteroidaceae</taxon>
        <taxon>Phocaeicola</taxon>
    </lineage>
</organism>
<dbReference type="KEGG" id="bsa:Bacsa_3454"/>
<dbReference type="HOGENOM" id="CLU_1977159_0_0_10"/>